<reference evidence="11" key="2">
    <citation type="submission" date="2021-08" db="EMBL/GenBank/DDBJ databases">
        <authorList>
            <person name="Eriksson T."/>
        </authorList>
    </citation>
    <scope>NUCLEOTIDE SEQUENCE</scope>
    <source>
        <strain evidence="11">Stoneville</strain>
        <tissue evidence="11">Whole head</tissue>
    </source>
</reference>
<dbReference type="SMART" id="SM00020">
    <property type="entry name" value="Tryp_SPc"/>
    <property type="match status" value="1"/>
</dbReference>
<feature type="region of interest" description="Disordered" evidence="8">
    <location>
        <begin position="445"/>
        <end position="466"/>
    </location>
</feature>
<dbReference type="InterPro" id="IPR001314">
    <property type="entry name" value="Peptidase_S1A"/>
</dbReference>
<evidence type="ECO:0000313" key="11">
    <source>
        <dbReference type="EMBL" id="KAH0819524.1"/>
    </source>
</evidence>
<accession>A0A8J6HRI9</accession>
<evidence type="ECO:0000256" key="4">
    <source>
        <dbReference type="ARBA" id="ARBA00022801"/>
    </source>
</evidence>
<keyword evidence="3 7" id="KW-0645">Protease</keyword>
<proteinExistence type="predicted"/>
<feature type="compositionally biased region" description="Low complexity" evidence="8">
    <location>
        <begin position="358"/>
        <end position="374"/>
    </location>
</feature>
<dbReference type="Gene3D" id="2.40.10.10">
    <property type="entry name" value="Trypsin-like serine proteases"/>
    <property type="match status" value="1"/>
</dbReference>
<organism evidence="11 12">
    <name type="scientific">Tenebrio molitor</name>
    <name type="common">Yellow mealworm beetle</name>
    <dbReference type="NCBI Taxonomy" id="7067"/>
    <lineage>
        <taxon>Eukaryota</taxon>
        <taxon>Metazoa</taxon>
        <taxon>Ecdysozoa</taxon>
        <taxon>Arthropoda</taxon>
        <taxon>Hexapoda</taxon>
        <taxon>Insecta</taxon>
        <taxon>Pterygota</taxon>
        <taxon>Neoptera</taxon>
        <taxon>Endopterygota</taxon>
        <taxon>Coleoptera</taxon>
        <taxon>Polyphaga</taxon>
        <taxon>Cucujiformia</taxon>
        <taxon>Tenebrionidae</taxon>
        <taxon>Tenebrio</taxon>
    </lineage>
</organism>
<feature type="region of interest" description="Disordered" evidence="8">
    <location>
        <begin position="358"/>
        <end position="422"/>
    </location>
</feature>
<comment type="subcellular location">
    <subcellularLocation>
        <location evidence="1">Secreted</location>
    </subcellularLocation>
</comment>
<dbReference type="EMBL" id="JABDTM020014350">
    <property type="protein sequence ID" value="KAH0819524.1"/>
    <property type="molecule type" value="Genomic_DNA"/>
</dbReference>
<evidence type="ECO:0000256" key="7">
    <source>
        <dbReference type="RuleBase" id="RU363034"/>
    </source>
</evidence>
<protein>
    <recommendedName>
        <fullName evidence="10">Peptidase S1 domain-containing protein</fullName>
    </recommendedName>
</protein>
<dbReference type="InterPro" id="IPR018114">
    <property type="entry name" value="TRYPSIN_HIS"/>
</dbReference>
<evidence type="ECO:0000313" key="12">
    <source>
        <dbReference type="Proteomes" id="UP000719412"/>
    </source>
</evidence>
<dbReference type="GO" id="GO:0005576">
    <property type="term" value="C:extracellular region"/>
    <property type="evidence" value="ECO:0007669"/>
    <property type="project" value="UniProtKB-SubCell"/>
</dbReference>
<feature type="region of interest" description="Disordered" evidence="8">
    <location>
        <begin position="1"/>
        <end position="26"/>
    </location>
</feature>
<feature type="transmembrane region" description="Helical" evidence="9">
    <location>
        <begin position="302"/>
        <end position="322"/>
    </location>
</feature>
<feature type="domain" description="Peptidase S1" evidence="10">
    <location>
        <begin position="527"/>
        <end position="768"/>
    </location>
</feature>
<dbReference type="CDD" id="cd00190">
    <property type="entry name" value="Tryp_SPc"/>
    <property type="match status" value="1"/>
</dbReference>
<keyword evidence="12" id="KW-1185">Reference proteome</keyword>
<evidence type="ECO:0000256" key="5">
    <source>
        <dbReference type="ARBA" id="ARBA00022825"/>
    </source>
</evidence>
<evidence type="ECO:0000256" key="9">
    <source>
        <dbReference type="SAM" id="Phobius"/>
    </source>
</evidence>
<dbReference type="InterPro" id="IPR009003">
    <property type="entry name" value="Peptidase_S1_PA"/>
</dbReference>
<evidence type="ECO:0000256" key="6">
    <source>
        <dbReference type="ARBA" id="ARBA00023157"/>
    </source>
</evidence>
<keyword evidence="9" id="KW-0812">Transmembrane</keyword>
<dbReference type="PROSITE" id="PS00134">
    <property type="entry name" value="TRYPSIN_HIS"/>
    <property type="match status" value="1"/>
</dbReference>
<dbReference type="AlphaFoldDB" id="A0A8J6HRI9"/>
<dbReference type="PROSITE" id="PS50240">
    <property type="entry name" value="TRYPSIN_DOM"/>
    <property type="match status" value="1"/>
</dbReference>
<dbReference type="PRINTS" id="PR00722">
    <property type="entry name" value="CHYMOTRYPSIN"/>
</dbReference>
<keyword evidence="5 7" id="KW-0720">Serine protease</keyword>
<dbReference type="SUPFAM" id="SSF50494">
    <property type="entry name" value="Trypsin-like serine proteases"/>
    <property type="match status" value="1"/>
</dbReference>
<evidence type="ECO:0000259" key="10">
    <source>
        <dbReference type="PROSITE" id="PS50240"/>
    </source>
</evidence>
<gene>
    <name evidence="11" type="ORF">GEV33_003266</name>
</gene>
<dbReference type="GO" id="GO:0016485">
    <property type="term" value="P:protein processing"/>
    <property type="evidence" value="ECO:0007669"/>
    <property type="project" value="UniProtKB-ARBA"/>
</dbReference>
<dbReference type="PANTHER" id="PTHR24252:SF7">
    <property type="entry name" value="HYALIN"/>
    <property type="match status" value="1"/>
</dbReference>
<keyword evidence="2" id="KW-0964">Secreted</keyword>
<dbReference type="Proteomes" id="UP000719412">
    <property type="component" value="Unassembled WGS sequence"/>
</dbReference>
<dbReference type="InterPro" id="IPR033116">
    <property type="entry name" value="TRYPSIN_SER"/>
</dbReference>
<keyword evidence="9" id="KW-1133">Transmembrane helix</keyword>
<keyword evidence="9" id="KW-0472">Membrane</keyword>
<dbReference type="FunFam" id="2.40.10.10:FF:000047">
    <property type="entry name" value="Trypsin eta"/>
    <property type="match status" value="1"/>
</dbReference>
<dbReference type="InterPro" id="IPR001254">
    <property type="entry name" value="Trypsin_dom"/>
</dbReference>
<dbReference type="PROSITE" id="PS00135">
    <property type="entry name" value="TRYPSIN_SER"/>
    <property type="match status" value="1"/>
</dbReference>
<dbReference type="Pfam" id="PF00089">
    <property type="entry name" value="Trypsin"/>
    <property type="match status" value="1"/>
</dbReference>
<dbReference type="PANTHER" id="PTHR24252">
    <property type="entry name" value="ACROSIN-RELATED"/>
    <property type="match status" value="1"/>
</dbReference>
<dbReference type="InterPro" id="IPR043504">
    <property type="entry name" value="Peptidase_S1_PA_chymotrypsin"/>
</dbReference>
<evidence type="ECO:0000256" key="8">
    <source>
        <dbReference type="SAM" id="MobiDB-lite"/>
    </source>
</evidence>
<sequence length="772" mass="84360">MRVRNGSVVDLGGTGQRGGNSHTPEQVTSASCDKCYVCGDKTCSINKSKSIETDEVQTSETRMIRAVDIQRMNLNLPGSADNYDKYVESDINMAANIAESSISTYNFYNKDFLLKIAELLNCTICAALYGFELKIIPDSLNNFSILTFSALAKLIQSRLHVENFFWSLKLYCISLLAYLVLRGERKCCEFVVVAENGARDVALVVCKMGVNFDRWTALKLLEVASAVACLIFKKVTDDEAFRLFLYLQKLSREWSLLNNVTWDKAGAALADATYGGYVIITSALFIGRLTGELPTQRRITEYILLIVGTVLFVVLGSLEFAALDSLPEDLVDNAAIIGTLTLATAALFLLDLGGPKAKKTSQQSQTQPRSPSKPVETRSVTQQVYDIEKDVEKEKKQMQALETPKNGHLTTGNGVNLGDANGRYRDSMYKKIKDEKPKSFDIYGKDVRQDSDTDEPDDIPPKMEEHSPVWRQYGKYDILSPSYLYPKEKHEEDRAPSSPGDPGYVQYTAQHWATQPKIALSHPNVHITNGQDAAEGQFPYQISYQWGFLGFFQHVCGGSIISPTWILTAGHCVTEVPAIGEYKIIAGITTLDENNPERQEINVINKIVNPNFDGGVGPNDVALLQLASPLQLNDKVQPISLPAAGSVPAGDSVLSGWGSVSTIDIPFMPDQLQTADLPILSYDDCRAAIDALLDGTEENPLSEESNVCTGPLTGGVSACSGDSGGPLVQDGAVIGIVSWGFTPCGSEGAPSVYTRVSSFVDFISEYVTDLPK</sequence>
<evidence type="ECO:0000256" key="3">
    <source>
        <dbReference type="ARBA" id="ARBA00022670"/>
    </source>
</evidence>
<keyword evidence="4 7" id="KW-0378">Hydrolase</keyword>
<comment type="caution">
    <text evidence="11">The sequence shown here is derived from an EMBL/GenBank/DDBJ whole genome shotgun (WGS) entry which is preliminary data.</text>
</comment>
<dbReference type="GO" id="GO:0004252">
    <property type="term" value="F:serine-type endopeptidase activity"/>
    <property type="evidence" value="ECO:0007669"/>
    <property type="project" value="InterPro"/>
</dbReference>
<evidence type="ECO:0000256" key="2">
    <source>
        <dbReference type="ARBA" id="ARBA00022525"/>
    </source>
</evidence>
<reference evidence="11" key="1">
    <citation type="journal article" date="2020" name="J Insects Food Feed">
        <title>The yellow mealworm (Tenebrio molitor) genome: a resource for the emerging insects as food and feed industry.</title>
        <authorList>
            <person name="Eriksson T."/>
            <person name="Andere A."/>
            <person name="Kelstrup H."/>
            <person name="Emery V."/>
            <person name="Picard C."/>
        </authorList>
    </citation>
    <scope>NUCLEOTIDE SEQUENCE</scope>
    <source>
        <strain evidence="11">Stoneville</strain>
        <tissue evidence="11">Whole head</tissue>
    </source>
</reference>
<feature type="transmembrane region" description="Helical" evidence="9">
    <location>
        <begin position="334"/>
        <end position="353"/>
    </location>
</feature>
<evidence type="ECO:0000256" key="1">
    <source>
        <dbReference type="ARBA" id="ARBA00004613"/>
    </source>
</evidence>
<name>A0A8J6HRI9_TENMO</name>
<feature type="compositionally biased region" description="Basic and acidic residues" evidence="8">
    <location>
        <begin position="386"/>
        <end position="397"/>
    </location>
</feature>
<keyword evidence="6" id="KW-1015">Disulfide bond</keyword>